<dbReference type="RefSeq" id="WP_015864143.1">
    <property type="nucleotide sequence ID" value="NZ_LQYW01000051.1"/>
</dbReference>
<dbReference type="InterPro" id="IPR028345">
    <property type="entry name" value="Antibiotic_NAT-like"/>
</dbReference>
<evidence type="ECO:0000313" key="2">
    <source>
        <dbReference type="Proteomes" id="UP000075324"/>
    </source>
</evidence>
<accession>A0A150N142</accession>
<organism evidence="1 2">
    <name type="scientific">Parageobacillus toebii</name>
    <dbReference type="NCBI Taxonomy" id="153151"/>
    <lineage>
        <taxon>Bacteria</taxon>
        <taxon>Bacillati</taxon>
        <taxon>Bacillota</taxon>
        <taxon>Bacilli</taxon>
        <taxon>Bacillales</taxon>
        <taxon>Anoxybacillaceae</taxon>
        <taxon>Parageobacillus</taxon>
    </lineage>
</organism>
<sequence length="91" mass="10494">MRQIIAFGGGGFSMESGNPLLGKKTFLQGAAIMENGRRVWKTFIDVETDEERFVQIGKHFEKTHRLCWQCRMPPDETTGVGRFYVRLVKKE</sequence>
<gene>
    <name evidence="1" type="ORF">B4110_2118</name>
</gene>
<dbReference type="Proteomes" id="UP000075324">
    <property type="component" value="Unassembled WGS sequence"/>
</dbReference>
<name>A0A150N142_9BACL</name>
<dbReference type="AlphaFoldDB" id="A0A150N142"/>
<comment type="caution">
    <text evidence="1">The sequence shown here is derived from an EMBL/GenBank/DDBJ whole genome shotgun (WGS) entry which is preliminary data.</text>
</comment>
<evidence type="ECO:0000313" key="1">
    <source>
        <dbReference type="EMBL" id="KYD30427.1"/>
    </source>
</evidence>
<reference evidence="1 2" key="1">
    <citation type="submission" date="2016-01" db="EMBL/GenBank/DDBJ databases">
        <title>Draft Genome Sequences of Seven Thermophilic Sporeformers Isolated from Foods.</title>
        <authorList>
            <person name="Berendsen E.M."/>
            <person name="Wells-Bennik M.H."/>
            <person name="Krawcyk A.O."/>
            <person name="De Jong A."/>
            <person name="Holsappel S."/>
            <person name="Eijlander R.T."/>
            <person name="Kuipers O.P."/>
        </authorList>
    </citation>
    <scope>NUCLEOTIDE SEQUENCE [LARGE SCALE GENOMIC DNA]</scope>
    <source>
        <strain evidence="1 2">B4110</strain>
    </source>
</reference>
<dbReference type="PATRIC" id="fig|153151.4.peg.3105"/>
<protein>
    <submittedName>
        <fullName evidence="1">Uncharacterized protein</fullName>
    </submittedName>
</protein>
<dbReference type="EMBL" id="LQYW01000051">
    <property type="protein sequence ID" value="KYD30427.1"/>
    <property type="molecule type" value="Genomic_DNA"/>
</dbReference>
<dbReference type="SUPFAM" id="SSF110710">
    <property type="entry name" value="TTHA0583/YokD-like"/>
    <property type="match status" value="1"/>
</dbReference>
<proteinExistence type="predicted"/>